<proteinExistence type="predicted"/>
<protein>
    <submittedName>
        <fullName evidence="1">Uncharacterized protein</fullName>
    </submittedName>
</protein>
<reference evidence="1" key="1">
    <citation type="submission" date="2015-07" db="EMBL/GenBank/DDBJ databases">
        <title>Adaptation to a free-living lifestyle via gene acquisitions in the diplomonad Trepomonas sp. PC1.</title>
        <authorList>
            <person name="Xu F."/>
            <person name="Jerlstrom-Hultqvist J."/>
            <person name="Kolisko M."/>
            <person name="Simpson A.G.B."/>
            <person name="Roger A.J."/>
            <person name="Svard S.G."/>
            <person name="Andersson J.O."/>
        </authorList>
    </citation>
    <scope>NUCLEOTIDE SEQUENCE</scope>
    <source>
        <strain evidence="1">PC1</strain>
    </source>
</reference>
<sequence>LFSANFGKLNVQQQKCQKLEEFIVKYAHYVFNTQIKTFFHYCPNDREYQHRNTPYGINISEFYYEFMFIFDEIYMHSSLMYASYVCLSMVIKLAVKFDKECFKPKMYTASRQYTLMTSHENQLKSLHFNYFLKLLDNSPLQPEVVSFAQKLATLQNKQLIAVEYTPKSQYHQDLYLFSKQKQLQNISFQNFLVRSKDYGFEAFNLQNLGGNLEIDVELSTMFNRFLQFNTEFIQFGQTEQYFIFNGQKLKNEISFSKSDSQPQNSLIQKETCFVLIYIFDLLVGVENRNNLQQNCVLWNDGVVCKHFGLMVKQKLHCLNQKLADLIRFDEDEFNEFKAKNPEYLEKVVMGFQ</sequence>
<organism evidence="1">
    <name type="scientific">Trepomonas sp. PC1</name>
    <dbReference type="NCBI Taxonomy" id="1076344"/>
    <lineage>
        <taxon>Eukaryota</taxon>
        <taxon>Metamonada</taxon>
        <taxon>Diplomonadida</taxon>
        <taxon>Hexamitidae</taxon>
        <taxon>Hexamitinae</taxon>
        <taxon>Trepomonas</taxon>
    </lineage>
</organism>
<evidence type="ECO:0000313" key="1">
    <source>
        <dbReference type="EMBL" id="JAP89166.1"/>
    </source>
</evidence>
<accession>A0A146K0A1</accession>
<gene>
    <name evidence="1" type="ORF">TPC1_31339</name>
</gene>
<name>A0A146K0A1_9EUKA</name>
<dbReference type="AlphaFoldDB" id="A0A146K0A1"/>
<feature type="non-terminal residue" evidence="1">
    <location>
        <position position="1"/>
    </location>
</feature>
<dbReference type="EMBL" id="GDID01007440">
    <property type="protein sequence ID" value="JAP89166.1"/>
    <property type="molecule type" value="Transcribed_RNA"/>
</dbReference>